<dbReference type="EMBL" id="BGPR01000393">
    <property type="protein sequence ID" value="GBM17713.1"/>
    <property type="molecule type" value="Genomic_DNA"/>
</dbReference>
<reference evidence="1 2" key="1">
    <citation type="journal article" date="2019" name="Sci. Rep.">
        <title>Orb-weaving spider Araneus ventricosus genome elucidates the spidroin gene catalogue.</title>
        <authorList>
            <person name="Kono N."/>
            <person name="Nakamura H."/>
            <person name="Ohtoshi R."/>
            <person name="Moran D.A.P."/>
            <person name="Shinohara A."/>
            <person name="Yoshida Y."/>
            <person name="Fujiwara M."/>
            <person name="Mori M."/>
            <person name="Tomita M."/>
            <person name="Arakawa K."/>
        </authorList>
    </citation>
    <scope>NUCLEOTIDE SEQUENCE [LARGE SCALE GENOMIC DNA]</scope>
</reference>
<evidence type="ECO:0000313" key="2">
    <source>
        <dbReference type="Proteomes" id="UP000499080"/>
    </source>
</evidence>
<dbReference type="AlphaFoldDB" id="A0A4Y2DLN5"/>
<proteinExistence type="predicted"/>
<protein>
    <submittedName>
        <fullName evidence="1">Uncharacterized protein</fullName>
    </submittedName>
</protein>
<sequence>MTSRHDFICHCGPCIIVPITSGSCGDSPPLLSGYDPSSEMGPESHTTITIPTREARIRLLIRWLLNRELAVPAGGIGKISKINFWISHILNENRKDLRLDSYNTRGISATLIVSIAVR</sequence>
<accession>A0A4Y2DLN5</accession>
<dbReference type="PROSITE" id="PS51257">
    <property type="entry name" value="PROKAR_LIPOPROTEIN"/>
    <property type="match status" value="1"/>
</dbReference>
<keyword evidence="2" id="KW-1185">Reference proteome</keyword>
<comment type="caution">
    <text evidence="1">The sequence shown here is derived from an EMBL/GenBank/DDBJ whole genome shotgun (WGS) entry which is preliminary data.</text>
</comment>
<organism evidence="1 2">
    <name type="scientific">Araneus ventricosus</name>
    <name type="common">Orbweaver spider</name>
    <name type="synonym">Epeira ventricosa</name>
    <dbReference type="NCBI Taxonomy" id="182803"/>
    <lineage>
        <taxon>Eukaryota</taxon>
        <taxon>Metazoa</taxon>
        <taxon>Ecdysozoa</taxon>
        <taxon>Arthropoda</taxon>
        <taxon>Chelicerata</taxon>
        <taxon>Arachnida</taxon>
        <taxon>Araneae</taxon>
        <taxon>Araneomorphae</taxon>
        <taxon>Entelegynae</taxon>
        <taxon>Araneoidea</taxon>
        <taxon>Araneidae</taxon>
        <taxon>Araneus</taxon>
    </lineage>
</organism>
<gene>
    <name evidence="1" type="ORF">AVEN_56033_1</name>
</gene>
<name>A0A4Y2DLN5_ARAVE</name>
<evidence type="ECO:0000313" key="1">
    <source>
        <dbReference type="EMBL" id="GBM17713.1"/>
    </source>
</evidence>
<dbReference type="Proteomes" id="UP000499080">
    <property type="component" value="Unassembled WGS sequence"/>
</dbReference>